<keyword evidence="7 9" id="KW-0238">DNA-binding</keyword>
<dbReference type="SMART" id="SM00350">
    <property type="entry name" value="MCM"/>
    <property type="match status" value="1"/>
</dbReference>
<dbReference type="InterPro" id="IPR011011">
    <property type="entry name" value="Znf_FYVE_PHD"/>
</dbReference>
<dbReference type="Gene3D" id="2.160.20.80">
    <property type="entry name" value="E3 ubiquitin-protein ligase SopA"/>
    <property type="match status" value="1"/>
</dbReference>
<keyword evidence="6 9" id="KW-0067">ATP-binding</keyword>
<dbReference type="EC" id="3.6.4.12" evidence="1"/>
<comment type="similarity">
    <text evidence="9">Belongs to the MCM family.</text>
</comment>
<feature type="region of interest" description="Disordered" evidence="10">
    <location>
        <begin position="1512"/>
        <end position="1571"/>
    </location>
</feature>
<reference evidence="14" key="1">
    <citation type="submission" date="2016-05" db="EMBL/GenBank/DDBJ databases">
        <authorList>
            <person name="Naeem Raeece"/>
        </authorList>
    </citation>
    <scope>NUCLEOTIDE SEQUENCE [LARGE SCALE GENOMIC DNA]</scope>
</reference>
<dbReference type="GO" id="GO:0003697">
    <property type="term" value="F:single-stranded DNA binding"/>
    <property type="evidence" value="ECO:0007669"/>
    <property type="project" value="TreeGrafter"/>
</dbReference>
<dbReference type="Gene3D" id="2.20.28.10">
    <property type="match status" value="1"/>
</dbReference>
<organism evidence="13 14">
    <name type="scientific">Plasmodium ovale curtisi</name>
    <dbReference type="NCBI Taxonomy" id="864141"/>
    <lineage>
        <taxon>Eukaryota</taxon>
        <taxon>Sar</taxon>
        <taxon>Alveolata</taxon>
        <taxon>Apicomplexa</taxon>
        <taxon>Aconoidasida</taxon>
        <taxon>Haemosporida</taxon>
        <taxon>Plasmodiidae</taxon>
        <taxon>Plasmodium</taxon>
        <taxon>Plasmodium (Plasmodium)</taxon>
    </lineage>
</organism>
<dbReference type="Proteomes" id="UP000078560">
    <property type="component" value="Unassembled WGS sequence"/>
</dbReference>
<dbReference type="SUPFAM" id="SSF57903">
    <property type="entry name" value="FYVE/PHD zinc finger"/>
    <property type="match status" value="1"/>
</dbReference>
<dbReference type="GO" id="GO:0016491">
    <property type="term" value="F:oxidoreductase activity"/>
    <property type="evidence" value="ECO:0007669"/>
    <property type="project" value="InterPro"/>
</dbReference>
<evidence type="ECO:0000259" key="12">
    <source>
        <dbReference type="PROSITE" id="PS50051"/>
    </source>
</evidence>
<evidence type="ECO:0000259" key="11">
    <source>
        <dbReference type="PROSITE" id="PS50016"/>
    </source>
</evidence>
<name>A0A1A8W2X3_PLAOA</name>
<evidence type="ECO:0000313" key="14">
    <source>
        <dbReference type="Proteomes" id="UP000078560"/>
    </source>
</evidence>
<dbReference type="GO" id="GO:0042555">
    <property type="term" value="C:MCM complex"/>
    <property type="evidence" value="ECO:0007669"/>
    <property type="project" value="TreeGrafter"/>
</dbReference>
<dbReference type="SMART" id="SM00249">
    <property type="entry name" value="PHD"/>
    <property type="match status" value="1"/>
</dbReference>
<dbReference type="Pfam" id="PF17855">
    <property type="entry name" value="MCM_lid"/>
    <property type="match status" value="1"/>
</dbReference>
<dbReference type="GO" id="GO:0043138">
    <property type="term" value="F:3'-5' DNA helicase activity"/>
    <property type="evidence" value="ECO:0007669"/>
    <property type="project" value="TreeGrafter"/>
</dbReference>
<dbReference type="SUPFAM" id="SSF50249">
    <property type="entry name" value="Nucleic acid-binding proteins"/>
    <property type="match status" value="1"/>
</dbReference>
<dbReference type="PROSITE" id="PS01359">
    <property type="entry name" value="ZF_PHD_1"/>
    <property type="match status" value="1"/>
</dbReference>
<dbReference type="Gene3D" id="3.90.660.10">
    <property type="match status" value="1"/>
</dbReference>
<dbReference type="InterPro" id="IPR013083">
    <property type="entry name" value="Znf_RING/FYVE/PHD"/>
</dbReference>
<dbReference type="InterPro" id="IPR012340">
    <property type="entry name" value="NA-bd_OB-fold"/>
</dbReference>
<dbReference type="GO" id="GO:0017116">
    <property type="term" value="F:single-stranded DNA helicase activity"/>
    <property type="evidence" value="ECO:0007669"/>
    <property type="project" value="TreeGrafter"/>
</dbReference>
<feature type="compositionally biased region" description="Low complexity" evidence="10">
    <location>
        <begin position="1536"/>
        <end position="1548"/>
    </location>
</feature>
<dbReference type="GO" id="GO:0005524">
    <property type="term" value="F:ATP binding"/>
    <property type="evidence" value="ECO:0007669"/>
    <property type="project" value="UniProtKB-KW"/>
</dbReference>
<feature type="compositionally biased region" description="Gly residues" evidence="10">
    <location>
        <begin position="1549"/>
        <end position="1567"/>
    </location>
</feature>
<feature type="domain" description="MCM C-terminal AAA(+) ATPase" evidence="12">
    <location>
        <begin position="3729"/>
        <end position="3934"/>
    </location>
</feature>
<dbReference type="InterPro" id="IPR019787">
    <property type="entry name" value="Znf_PHD-finger"/>
</dbReference>
<accession>A0A1A8W2X3</accession>
<dbReference type="InterPro" id="IPR031327">
    <property type="entry name" value="MCM"/>
</dbReference>
<feature type="region of interest" description="Disordered" evidence="10">
    <location>
        <begin position="2347"/>
        <end position="2376"/>
    </location>
</feature>
<dbReference type="Gene3D" id="3.40.50.300">
    <property type="entry name" value="P-loop containing nucleotide triphosphate hydrolases"/>
    <property type="match status" value="1"/>
</dbReference>
<feature type="region of interest" description="Disordered" evidence="10">
    <location>
        <begin position="707"/>
        <end position="750"/>
    </location>
</feature>
<dbReference type="InterPro" id="IPR041562">
    <property type="entry name" value="MCM_lid"/>
</dbReference>
<dbReference type="PANTHER" id="PTHR11630:SF42">
    <property type="entry name" value="DNA REPLICATION LICENSING FACTOR MCM5"/>
    <property type="match status" value="1"/>
</dbReference>
<dbReference type="GO" id="GO:0006270">
    <property type="term" value="P:DNA replication initiation"/>
    <property type="evidence" value="ECO:0007669"/>
    <property type="project" value="TreeGrafter"/>
</dbReference>
<dbReference type="Pfam" id="PF01593">
    <property type="entry name" value="Amino_oxidase"/>
    <property type="match status" value="1"/>
</dbReference>
<feature type="region of interest" description="Disordered" evidence="10">
    <location>
        <begin position="1937"/>
        <end position="1973"/>
    </location>
</feature>
<evidence type="ECO:0000256" key="7">
    <source>
        <dbReference type="ARBA" id="ARBA00023125"/>
    </source>
</evidence>
<feature type="domain" description="PHD-type" evidence="11">
    <location>
        <begin position="3214"/>
        <end position="3266"/>
    </location>
</feature>
<dbReference type="GO" id="GO:0000727">
    <property type="term" value="P:double-strand break repair via break-induced replication"/>
    <property type="evidence" value="ECO:0007669"/>
    <property type="project" value="TreeGrafter"/>
</dbReference>
<evidence type="ECO:0000256" key="2">
    <source>
        <dbReference type="ARBA" id="ARBA00022723"/>
    </source>
</evidence>
<evidence type="ECO:0000256" key="6">
    <source>
        <dbReference type="ARBA" id="ARBA00022840"/>
    </source>
</evidence>
<proteinExistence type="inferred from homology"/>
<gene>
    <name evidence="13" type="ORF">POVCU2_0040980</name>
</gene>
<feature type="compositionally biased region" description="Basic and acidic residues" evidence="10">
    <location>
        <begin position="2367"/>
        <end position="2376"/>
    </location>
</feature>
<dbReference type="SUPFAM" id="SSF141571">
    <property type="entry name" value="Pentapeptide repeat-like"/>
    <property type="match status" value="2"/>
</dbReference>
<dbReference type="InterPro" id="IPR019786">
    <property type="entry name" value="Zinc_finger_PHD-type_CS"/>
</dbReference>
<dbReference type="EMBL" id="FLQU01000545">
    <property type="protein sequence ID" value="SBS87122.1"/>
    <property type="molecule type" value="Genomic_DNA"/>
</dbReference>
<evidence type="ECO:0000256" key="8">
    <source>
        <dbReference type="PROSITE-ProRule" id="PRU00146"/>
    </source>
</evidence>
<dbReference type="InterPro" id="IPR002937">
    <property type="entry name" value="Amino_oxidase"/>
</dbReference>
<dbReference type="InterPro" id="IPR036188">
    <property type="entry name" value="FAD/NAD-bd_sf"/>
</dbReference>
<feature type="compositionally biased region" description="Basic and acidic residues" evidence="10">
    <location>
        <begin position="724"/>
        <end position="737"/>
    </location>
</feature>
<feature type="compositionally biased region" description="Polar residues" evidence="10">
    <location>
        <begin position="711"/>
        <end position="723"/>
    </location>
</feature>
<evidence type="ECO:0000256" key="9">
    <source>
        <dbReference type="RuleBase" id="RU004070"/>
    </source>
</evidence>
<dbReference type="Gene3D" id="3.50.50.60">
    <property type="entry name" value="FAD/NAD(P)-binding domain"/>
    <property type="match status" value="1"/>
</dbReference>
<dbReference type="GO" id="GO:0005634">
    <property type="term" value="C:nucleus"/>
    <property type="evidence" value="ECO:0007669"/>
    <property type="project" value="TreeGrafter"/>
</dbReference>
<dbReference type="FunFam" id="3.40.50.300:FF:000501">
    <property type="entry name" value="DNA replication licensing factor MCM7"/>
    <property type="match status" value="1"/>
</dbReference>
<dbReference type="InterPro" id="IPR018525">
    <property type="entry name" value="MCM_CS"/>
</dbReference>
<dbReference type="PANTHER" id="PTHR11630">
    <property type="entry name" value="DNA REPLICATION LICENSING FACTOR MCM FAMILY MEMBER"/>
    <property type="match status" value="1"/>
</dbReference>
<keyword evidence="3 9" id="KW-0547">Nucleotide-binding</keyword>
<protein>
    <recommendedName>
        <fullName evidence="1">DNA helicase</fullName>
        <ecNumber evidence="1">3.6.4.12</ecNumber>
    </recommendedName>
</protein>
<keyword evidence="4 8" id="KW-0863">Zinc-finger</keyword>
<feature type="compositionally biased region" description="Basic and acidic residues" evidence="10">
    <location>
        <begin position="2347"/>
        <end position="2359"/>
    </location>
</feature>
<dbReference type="PROSITE" id="PS50016">
    <property type="entry name" value="ZF_PHD_2"/>
    <property type="match status" value="1"/>
</dbReference>
<feature type="compositionally biased region" description="Basic residues" evidence="10">
    <location>
        <begin position="1512"/>
        <end position="1527"/>
    </location>
</feature>
<dbReference type="InterPro" id="IPR001965">
    <property type="entry name" value="Znf_PHD"/>
</dbReference>
<evidence type="ECO:0000256" key="10">
    <source>
        <dbReference type="SAM" id="MobiDB-lite"/>
    </source>
</evidence>
<feature type="region of interest" description="Disordered" evidence="10">
    <location>
        <begin position="1863"/>
        <end position="1893"/>
    </location>
</feature>
<keyword evidence="5" id="KW-0862">Zinc</keyword>
<evidence type="ECO:0000256" key="3">
    <source>
        <dbReference type="ARBA" id="ARBA00022741"/>
    </source>
</evidence>
<dbReference type="SUPFAM" id="SSF52540">
    <property type="entry name" value="P-loop containing nucleoside triphosphate hydrolases"/>
    <property type="match status" value="1"/>
</dbReference>
<feature type="compositionally biased region" description="Basic and acidic residues" evidence="10">
    <location>
        <begin position="1937"/>
        <end position="1949"/>
    </location>
</feature>
<dbReference type="InterPro" id="IPR001208">
    <property type="entry name" value="MCM_dom"/>
</dbReference>
<dbReference type="InterPro" id="IPR033762">
    <property type="entry name" value="MCM_OB"/>
</dbReference>
<dbReference type="PROSITE" id="PS50051">
    <property type="entry name" value="MCM_2"/>
    <property type="match status" value="1"/>
</dbReference>
<dbReference type="PRINTS" id="PR01657">
    <property type="entry name" value="MCMFAMILY"/>
</dbReference>
<dbReference type="Gene3D" id="3.30.40.10">
    <property type="entry name" value="Zinc/RING finger domain, C3HC4 (zinc finger)"/>
    <property type="match status" value="1"/>
</dbReference>
<dbReference type="Pfam" id="PF00493">
    <property type="entry name" value="MCM"/>
    <property type="match status" value="1"/>
</dbReference>
<dbReference type="PROSITE" id="PS00847">
    <property type="entry name" value="MCM_1"/>
    <property type="match status" value="1"/>
</dbReference>
<evidence type="ECO:0000256" key="5">
    <source>
        <dbReference type="ARBA" id="ARBA00022833"/>
    </source>
</evidence>
<evidence type="ECO:0000256" key="4">
    <source>
        <dbReference type="ARBA" id="ARBA00022771"/>
    </source>
</evidence>
<feature type="region of interest" description="Disordered" evidence="10">
    <location>
        <begin position="563"/>
        <end position="586"/>
    </location>
</feature>
<dbReference type="SUPFAM" id="SSF54373">
    <property type="entry name" value="FAD-linked reductases, C-terminal domain"/>
    <property type="match status" value="1"/>
</dbReference>
<sequence length="4144" mass="471114">MTVRRKTEPSCGKYVYRYTHLERIERRENGENIKINTERVLHTDMKISREKSTDTNIAKKKKTDTNIARKKRTDTNIARKRSTETNIARERNADMNGAFWRDHNVNIALGYGTDKGEIETERVDINNISQGEKDQNKRYAIFFSYLSKAERRKFLPDGVDKSILKRGIVFSSHLSYFIKIFSELLIKYNLDLEIYNNKLYITLKYIDNIDIVIPYLRKEFFFKKKKEENVLLLLAKKYEVLNLLSKSIYLSQKIKEFLKNKKQINDLFLENNFKKNYELYRKFVAMNFFPNNNQVNTEKSTFFTMSENKTYAKVTPAQGKREFALGENSAAEVSVEAVELGEVRADTVAEGVVMAELDEIGTISDVGRTRRTQLTQEEVISGEGSLMGDSLQTREHIRKGVSTMENMESTKKRKDLGYSLLRENSREEDKMRHGMVTVGKRKIIKNIKNEYVYYENVRLEDKKKQSMEKKKNKKNSGNSICSYENADVETCDRINDHAHMVRKKTVLCEESDEDVLTEREEEHSEKINRARQMEKKKLKMMEERKKKEFMKRDKHINTKENDEVKMKEKEKKRKEMEHKKKMKDIKKKKKNDEVIIVGTEENNESTCKKKKWRVQYLNGVKKEKGRIKYIKDEYRKINKKDNDISKNNHKCSRRKTKRGNKDTINESITHSFKNNTLKHQENVTVLGSTKKGKKMKKKLSGKYNKHVENDCATSGGSSTQSEATHMEDGEGELHHAGENGSPINGLGVNGVTRNDMADKDVLGKDTIEMNTIEIDMAKRLMSERGMDVVGKYLEMVGKYLELVGRQGRIGRANMDLLESLGNGRIAENLLFLRNAYTRGFYNNEMYFGRAHQGAPDLGRVPIGGVDFGRADLGRAPIGGVDFGRAYLGRAPIGGVDFGRTDLGRAPIGGVDFGRAYLGRAPIGGVDFGRAYLGRAPIGGVDFGRTDIVRAPIGGVDIERTNLGRAPQGVDFGRTDLGRAPIGGIDFVREDLGRIPLGGVDFGRTNLGRGPLGVDFGRADLGRGPLGVDFGRADLGRAPLGGVDFGREYMARADMGRAPLGKAVQEKPVLGRVDVARADLGKMAPDGSYQQEQAHVRGIRDENDLGEKSLSVPPLSNYNIFVERFTEGNYPRYDLNMELKTYNVISRQKRTCDIVRTENISSHCTHTTIDFSKKRKKDIRSDVGEDMGRVDVWVADVKETNTEGASMSIGNVVGGNIAIDNTGAEATGMVNVEDTGVRRGKFDEEHVEKVNRRVGIEGKAHGEKEELQEEDEEKENIVVVTAEMENGKGEDIVKTTVGTYCVRNSVGKDVEDASAVTGTVEEKKKKKGTVTNIPNNVVDKIVAKGLVLSKHQMKSNEREGKKKKEEKKISLFGQVKPVDLINRGIDAYQVLHEDENLYVDVLIIGAGISGLAASYYLNKCNASILVIEGRNRIGGRAFSTILPHRIVNNKILPETVVDLGANYLHCCDNIDLSTGKINAQKKGSVIGKEKKDLYEDEEEIMFGEREFDARGKGAKKKKTWKRKTKKKNNNGGDLRNDGSGSNGSWTSGNGRSGNGRGGNGRSGNGGIVSGNHFDTREMGERLANNLRLFKEEYAKLFREFPTLHLSEETTSRRIFERDSCIMKSHDKIVLANIRGDEISRSDCDYLSIKNKRTREKKKIKENMLFRMRNNIDNIYHLYEDYYKEKKKDVFHFLKSIDENMYFYGTLSDSEFNPSILSRFTVRSSPPKNEKKKFKILSVNKDTRRRREFDKSLTQLAQKLKPKVTPVCGKDNWESTFYAYWYNNESGKKIKSFKIYRINLLCDKIRVRAARKIRSFLFINESIYDKEIADGADDGDSDRDNIQEKCVSNGREEKKKKKRNPYEYVNDHATRSKKNRCGGILRNGGKGESGKSGEKVLNTKNSLRIASRLTKSNDVRGEIAKGSALRLGVKKNIISYRNDVGKMERSRKDDNTSQVGRKKKNGKQTGKGNGGNEKGGCGNGGNVKGGCGNGGNVKGGCGNGGNVKGGCGKSGKWKGGCGKGGNIKTKGVITHLDTIQYDEDAIIYDNYYNYGKEYYDIVKETSERKKHSRDTTNTVLYKENNERRSMWDLLMECTEEIFDEMNLNQCNFSLEEWKILMVTLQSRYGYGSDLRETSIAMSRLPFSSYLDIDMCPNYGSDSYIMKNIKYYDKIKKNEQTPHITAFKDNGSADKIVLDGWKWIIDYLSEDIQNKIFINTVAEVVLIREEGEKVKDNKGTSKHSVCTSFSLESTSYEDNSWQNDQVEKMRSAPVSHIPITRSSGRATHAYQLRRAREDDYPVLVKCKTYDTSMKNINKHFHGTSDLNNCDSKNVNIYAKYVIVALPLGCLRNGDEDKNRSESRSDSESDVLSNSEEKEKTRSHFEGTTRLKFIPKLHPLKVKALNNYKMGNHNKIVLRFFPYNFTWPFDSLQLNCIDQKFQFLNLHAYGKVGCILVHCFPPWSCTYGYIKKENYIVNECLHTLNKMFEKSGKRLPILVDYIITKWQDDNFSCGSYAYPYVNCNDNDLIYLRSPHPVDNPKVVFCGEYLSKSYFQCVDGAFDTGIRAAEDIAHIGLRLKGFDKKNYNTDVFFFPDNNCPFTNLPLPNIKSSLLGFYITDGSDEALTDYESLSDEEDAPVSNMPLSVVKEEHSFLSYTLNKIHHFFDHLKGEGSFVKKGKHSGNQNSCTQGTSLGSRSFLDLQERNMHYDVTKSRDGSSNNSRDLVERKDSTFNLDNFYNRKGIAKETAIATATVTEWEENASTNEEGGHTISCDDNVSGGIPPARSFQRGAHCNEVENMAKYENEWDVEGEYSGGATDMAHSAKSTSRMGTSSIGRSALGNEKKCDHLLEDEIAKRRSLLLRKHRENIDLYVDKYMIKFNDVIFYNYNQIEWNVQGRESFISPILEKSKMMLSHSLSTVLNKYYRFQFFILKELLSKVEDVKHGLLQDFDFDFDFANVEEMGIFPLLEGNVKDSLCVQNGEKKKKKNDKSEIMYEQTRISSTTKKNDHFENGKNAIFTVCTGEIKNCNTIGNEIKNGKVAAYGGTTDAEEENYLFDKNHLLIDGTIDASKMNCAGKSGANGIISYEQDNMDNGGIGKNYDQNRKTEETSETESACRQLDFYYEKKKKIYAQNKQICQLNFYLRYVLNHLFISKKNVEENIMDMRYYNRIKLNSTCFLFFFCNLVQHIMKEIKYDIRNSATDYKVIVQLLCDYIYHLAFYKHDVLCYKCMNGGELVLCDFSNCPNGWHSYCLRSKDAHSESKSDDSWFCPNCISPSLSNPAQRGCYNQNEIIQNYWKRRIYIYKLHTHILLFGNDEEASPYRTLMRSLYVRNHLYLESYPGAEYLTNPLKENIRAWEERNFIKKEVVKLDNLYMLGIQEGRAFFNAARNPNSRPENNIRLEDNLPSLNEVYNYFQDFLSRYSSNTLKEGNLKRTLFENVKNNNFTLDLKLDDIYKQQTVFENNEISATPISERKIKKPENYSAILARALSERPLTYLPTVERVCYEVCETANILSDEDEHLNYIQINLLNTFIRPTPIRGLLAATQERFVVVPGIIVQASKPQHKMRKITLQCRYCDHKMSIDVPLWKDKPQMPPYCRYSSTMKSSMGVANPMDNQLGCNGVLEPYVILPNECTFVDIQSLKMQELPEAVPTGDMPRHLQLNATRYLCEKMIPGDRVYVHGVLTSYNPNPKPSRADGTNFSYLHVLGFQKYDDMTGNDLNFDVEERNELTLLAAEHDIHEKIFKSVAPELYGMDEVKKACACLLFGGTRKRIGEETKIRGDINMLMLGDPSVAKSQILKFVNRCAPVSVYTSGKGSSAAGLTAAVMRDSQGVFSLEGGAMVLADGGVVCIDEFDKMRDDDVVAIHEAMEQQTISISKAGITTMLNTRCSVIAAANPSFGSYDDSQDTTDQHDFKTTILSRFDIIFLLRNKQDIEKDTLLCNHIVALHASKHKSQEGEISLSKLTRYIQYAKKEIAPLLSKEARDSLRNFYVQTRAEYRGDRRSVTKKIPITLRQLESLIRLAESFAKMELSQFATEKHVQMSIDLFSASTAETAKQCLIFETMSPLEQKAVKQAEDAILGRLGKGQRASRVNLFRELQLRGFDRAALSNVSYFVVSYVSTASLCCVDNSVHFMMSTGHIDQKGGAPRKGGSIC</sequence>
<dbReference type="Pfam" id="PF13450">
    <property type="entry name" value="NAD_binding_8"/>
    <property type="match status" value="1"/>
</dbReference>
<dbReference type="CDD" id="cd17756">
    <property type="entry name" value="MCM5"/>
    <property type="match status" value="1"/>
</dbReference>
<dbReference type="SUPFAM" id="SSF51905">
    <property type="entry name" value="FAD/NAD(P)-binding domain"/>
    <property type="match status" value="2"/>
</dbReference>
<feature type="compositionally biased region" description="Gly residues" evidence="10">
    <location>
        <begin position="1963"/>
        <end position="1973"/>
    </location>
</feature>
<feature type="compositionally biased region" description="Basic and acidic residues" evidence="10">
    <location>
        <begin position="563"/>
        <end position="578"/>
    </location>
</feature>
<dbReference type="Pfam" id="PF17207">
    <property type="entry name" value="MCM_OB"/>
    <property type="match status" value="1"/>
</dbReference>
<keyword evidence="2" id="KW-0479">Metal-binding</keyword>
<dbReference type="GO" id="GO:0008270">
    <property type="term" value="F:zinc ion binding"/>
    <property type="evidence" value="ECO:0007669"/>
    <property type="project" value="UniProtKB-KW"/>
</dbReference>
<evidence type="ECO:0000313" key="13">
    <source>
        <dbReference type="EMBL" id="SBS87122.1"/>
    </source>
</evidence>
<dbReference type="InterPro" id="IPR027417">
    <property type="entry name" value="P-loop_NTPase"/>
</dbReference>
<evidence type="ECO:0000256" key="1">
    <source>
        <dbReference type="ARBA" id="ARBA00012551"/>
    </source>
</evidence>
<dbReference type="Gene3D" id="2.40.50.140">
    <property type="entry name" value="Nucleic acid-binding proteins"/>
    <property type="match status" value="1"/>
</dbReference>